<sequence>MSLQFSTIEKVKLAFRLTCLAPWQILASMIQSLVIALSRGLPPRLFVVCAVIKVILATFSPRQIQYLSSSTRETYKSWVHRRLSKAKRNRDSAVTKRLSYNIEPLEDGHSSLLWIGDRRKASKIVLFLHGGGYISPLLPGHLEWCWRSYVSAGIEMNTEVAVGVLEYTLCPIARYPVQLRQAASALSFLLSHQIRPRDIIVGGDSAGANLTAQLLCHLIKPHPAVQKVTLTEPLAGACLVSPWLTRHTSDASYAENACIDMLSASIVEKSTRELLGHMDVDEKRRMSANLAFPLDREKDTFRGMDSVVQQLYVVVGGHEVFRDQAVAFVHEVERANPRLNVRFDVQGQQAHDFILLEGQEERDGDCIQEMRSWMKDILAVGMKNMFKEVE</sequence>
<organism evidence="1 2">
    <name type="scientific">Fusarium decemcellulare</name>
    <dbReference type="NCBI Taxonomy" id="57161"/>
    <lineage>
        <taxon>Eukaryota</taxon>
        <taxon>Fungi</taxon>
        <taxon>Dikarya</taxon>
        <taxon>Ascomycota</taxon>
        <taxon>Pezizomycotina</taxon>
        <taxon>Sordariomycetes</taxon>
        <taxon>Hypocreomycetidae</taxon>
        <taxon>Hypocreales</taxon>
        <taxon>Nectriaceae</taxon>
        <taxon>Fusarium</taxon>
        <taxon>Fusarium decemcellulare species complex</taxon>
    </lineage>
</organism>
<evidence type="ECO:0000313" key="2">
    <source>
        <dbReference type="Proteomes" id="UP001148629"/>
    </source>
</evidence>
<gene>
    <name evidence="1" type="ORF">NM208_g4171</name>
</gene>
<dbReference type="Proteomes" id="UP001148629">
    <property type="component" value="Unassembled WGS sequence"/>
</dbReference>
<reference evidence="1" key="1">
    <citation type="submission" date="2022-08" db="EMBL/GenBank/DDBJ databases">
        <title>Genome Sequence of Fusarium decemcellulare.</title>
        <authorList>
            <person name="Buettner E."/>
        </authorList>
    </citation>
    <scope>NUCLEOTIDE SEQUENCE</scope>
    <source>
        <strain evidence="1">Babe19</strain>
    </source>
</reference>
<keyword evidence="2" id="KW-1185">Reference proteome</keyword>
<proteinExistence type="predicted"/>
<protein>
    <submittedName>
        <fullName evidence="1">Uncharacterized protein</fullName>
    </submittedName>
</protein>
<accession>A0ACC1SLQ6</accession>
<comment type="caution">
    <text evidence="1">The sequence shown here is derived from an EMBL/GenBank/DDBJ whole genome shotgun (WGS) entry which is preliminary data.</text>
</comment>
<evidence type="ECO:0000313" key="1">
    <source>
        <dbReference type="EMBL" id="KAJ3542306.1"/>
    </source>
</evidence>
<name>A0ACC1SLQ6_9HYPO</name>
<dbReference type="EMBL" id="JANRMS010000302">
    <property type="protein sequence ID" value="KAJ3542306.1"/>
    <property type="molecule type" value="Genomic_DNA"/>
</dbReference>